<protein>
    <submittedName>
        <fullName evidence="5">Uncharacterized protein</fullName>
    </submittedName>
</protein>
<dbReference type="SUPFAM" id="SSF48452">
    <property type="entry name" value="TPR-like"/>
    <property type="match status" value="1"/>
</dbReference>
<dbReference type="STRING" id="351160.RRC105"/>
<sequence>MEQKANAWNVGAHARDDCRTPPRQALPGHTLSDVSYALEIEPQNIEVRFSYAHLLEENGRFEDAEKEYQKVTEAKPEYVEAYVHYGNMLRKTSRVSDAEAQYRKAISVNPRDFNAHFSYATLLEEQNRLEEAEEEYVNAVYSRSGHSR</sequence>
<organism evidence="5 6">
    <name type="scientific">Methanocella arvoryzae (strain DSM 22066 / NBRC 105507 / MRE50)</name>
    <dbReference type="NCBI Taxonomy" id="351160"/>
    <lineage>
        <taxon>Archaea</taxon>
        <taxon>Methanobacteriati</taxon>
        <taxon>Methanobacteriota</taxon>
        <taxon>Stenosarchaea group</taxon>
        <taxon>Methanomicrobia</taxon>
        <taxon>Methanocellales</taxon>
        <taxon>Methanocellaceae</taxon>
        <taxon>Methanocella</taxon>
    </lineage>
</organism>
<dbReference type="PANTHER" id="PTHR44943">
    <property type="entry name" value="CELLULOSE SYNTHASE OPERON PROTEIN C"/>
    <property type="match status" value="1"/>
</dbReference>
<dbReference type="AlphaFoldDB" id="Q0W167"/>
<dbReference type="SMART" id="SM00028">
    <property type="entry name" value="TPR"/>
    <property type="match status" value="3"/>
</dbReference>
<evidence type="ECO:0000256" key="4">
    <source>
        <dbReference type="SAM" id="MobiDB-lite"/>
    </source>
</evidence>
<dbReference type="PROSITE" id="PS50005">
    <property type="entry name" value="TPR"/>
    <property type="match status" value="2"/>
</dbReference>
<dbReference type="PANTHER" id="PTHR44943:SF8">
    <property type="entry name" value="TPR REPEAT-CONTAINING PROTEIN MJ0263"/>
    <property type="match status" value="1"/>
</dbReference>
<dbReference type="OrthoDB" id="115601at2157"/>
<evidence type="ECO:0000256" key="1">
    <source>
        <dbReference type="ARBA" id="ARBA00022737"/>
    </source>
</evidence>
<dbReference type="Proteomes" id="UP000000663">
    <property type="component" value="Chromosome"/>
</dbReference>
<dbReference type="KEGG" id="rci:RRC105"/>
<dbReference type="Pfam" id="PF13432">
    <property type="entry name" value="TPR_16"/>
    <property type="match status" value="1"/>
</dbReference>
<evidence type="ECO:0000313" key="6">
    <source>
        <dbReference type="Proteomes" id="UP000000663"/>
    </source>
</evidence>
<accession>Q0W167</accession>
<keyword evidence="2 3" id="KW-0802">TPR repeat</keyword>
<name>Q0W167_METAR</name>
<dbReference type="InterPro" id="IPR019734">
    <property type="entry name" value="TPR_rpt"/>
</dbReference>
<dbReference type="InterPro" id="IPR051685">
    <property type="entry name" value="Ycf3/AcsC/BcsC/TPR_MFPF"/>
</dbReference>
<evidence type="ECO:0000256" key="2">
    <source>
        <dbReference type="ARBA" id="ARBA00022803"/>
    </source>
</evidence>
<reference evidence="5 6" key="1">
    <citation type="journal article" date="2006" name="Science">
        <title>Genome of rice cluster I archaea -- the key methane producers in the rice rhizosphere.</title>
        <authorList>
            <person name="Erkel C."/>
            <person name="Kube M."/>
            <person name="Reinhardt R."/>
            <person name="Liesack W."/>
        </authorList>
    </citation>
    <scope>NUCLEOTIDE SEQUENCE [LARGE SCALE GENOMIC DNA]</scope>
    <source>
        <strain evidence="6">DSM 22066 / NBRC 105507 / MRE50</strain>
    </source>
</reference>
<feature type="region of interest" description="Disordered" evidence="4">
    <location>
        <begin position="1"/>
        <end position="23"/>
    </location>
</feature>
<dbReference type="Gene3D" id="1.25.40.10">
    <property type="entry name" value="Tetratricopeptide repeat domain"/>
    <property type="match status" value="1"/>
</dbReference>
<gene>
    <name evidence="5" type="ORF">RRC105</name>
</gene>
<dbReference type="Pfam" id="PF14559">
    <property type="entry name" value="TPR_19"/>
    <property type="match status" value="1"/>
</dbReference>
<keyword evidence="1" id="KW-0677">Repeat</keyword>
<dbReference type="eggNOG" id="arCOG03042">
    <property type="taxonomic scope" value="Archaea"/>
</dbReference>
<dbReference type="GeneID" id="5143277"/>
<dbReference type="InterPro" id="IPR011990">
    <property type="entry name" value="TPR-like_helical_dom_sf"/>
</dbReference>
<dbReference type="RefSeq" id="WP_012034715.1">
    <property type="nucleotide sequence ID" value="NC_009464.1"/>
</dbReference>
<evidence type="ECO:0000313" key="5">
    <source>
        <dbReference type="EMBL" id="CAJ37876.1"/>
    </source>
</evidence>
<evidence type="ECO:0000256" key="3">
    <source>
        <dbReference type="PROSITE-ProRule" id="PRU00339"/>
    </source>
</evidence>
<proteinExistence type="predicted"/>
<feature type="repeat" description="TPR" evidence="3">
    <location>
        <begin position="79"/>
        <end position="112"/>
    </location>
</feature>
<dbReference type="EMBL" id="AM114193">
    <property type="protein sequence ID" value="CAJ37876.1"/>
    <property type="molecule type" value="Genomic_DNA"/>
</dbReference>
<feature type="repeat" description="TPR" evidence="3">
    <location>
        <begin position="45"/>
        <end position="78"/>
    </location>
</feature>
<keyword evidence="6" id="KW-1185">Reference proteome</keyword>